<keyword evidence="2" id="KW-0812">Transmembrane</keyword>
<protein>
    <submittedName>
        <fullName evidence="3">Uncharacterized protein</fullName>
    </submittedName>
</protein>
<reference evidence="3 4" key="1">
    <citation type="journal article" date="2019" name="Sci. Rep.">
        <title>A high-quality genome of Eragrostis curvula grass provides insights into Poaceae evolution and supports new strategies to enhance forage quality.</title>
        <authorList>
            <person name="Carballo J."/>
            <person name="Santos B.A.C.M."/>
            <person name="Zappacosta D."/>
            <person name="Garbus I."/>
            <person name="Selva J.P."/>
            <person name="Gallo C.A."/>
            <person name="Diaz A."/>
            <person name="Albertini E."/>
            <person name="Caccamo M."/>
            <person name="Echenique V."/>
        </authorList>
    </citation>
    <scope>NUCLEOTIDE SEQUENCE [LARGE SCALE GENOMIC DNA]</scope>
    <source>
        <strain evidence="4">cv. Victoria</strain>
        <tissue evidence="3">Leaf</tissue>
    </source>
</reference>
<evidence type="ECO:0000313" key="4">
    <source>
        <dbReference type="Proteomes" id="UP000324897"/>
    </source>
</evidence>
<evidence type="ECO:0000313" key="3">
    <source>
        <dbReference type="EMBL" id="TVU51603.1"/>
    </source>
</evidence>
<name>A0A5J9WU58_9POAL</name>
<proteinExistence type="predicted"/>
<dbReference type="AlphaFoldDB" id="A0A5J9WU58"/>
<dbReference type="Gramene" id="TVU51603">
    <property type="protein sequence ID" value="TVU51603"/>
    <property type="gene ID" value="EJB05_03042"/>
</dbReference>
<dbReference type="EMBL" id="RWGY01000002">
    <property type="protein sequence ID" value="TVU51603.1"/>
    <property type="molecule type" value="Genomic_DNA"/>
</dbReference>
<feature type="transmembrane region" description="Helical" evidence="2">
    <location>
        <begin position="16"/>
        <end position="37"/>
    </location>
</feature>
<keyword evidence="4" id="KW-1185">Reference proteome</keyword>
<keyword evidence="2" id="KW-0472">Membrane</keyword>
<dbReference type="Proteomes" id="UP000324897">
    <property type="component" value="Chromosome 6"/>
</dbReference>
<organism evidence="3 4">
    <name type="scientific">Eragrostis curvula</name>
    <name type="common">weeping love grass</name>
    <dbReference type="NCBI Taxonomy" id="38414"/>
    <lineage>
        <taxon>Eukaryota</taxon>
        <taxon>Viridiplantae</taxon>
        <taxon>Streptophyta</taxon>
        <taxon>Embryophyta</taxon>
        <taxon>Tracheophyta</taxon>
        <taxon>Spermatophyta</taxon>
        <taxon>Magnoliopsida</taxon>
        <taxon>Liliopsida</taxon>
        <taxon>Poales</taxon>
        <taxon>Poaceae</taxon>
        <taxon>PACMAD clade</taxon>
        <taxon>Chloridoideae</taxon>
        <taxon>Eragrostideae</taxon>
        <taxon>Eragrostidinae</taxon>
        <taxon>Eragrostis</taxon>
    </lineage>
</organism>
<evidence type="ECO:0000256" key="2">
    <source>
        <dbReference type="SAM" id="Phobius"/>
    </source>
</evidence>
<keyword evidence="2" id="KW-1133">Transmembrane helix</keyword>
<gene>
    <name evidence="3" type="ORF">EJB05_03042</name>
</gene>
<comment type="caution">
    <text evidence="3">The sequence shown here is derived from an EMBL/GenBank/DDBJ whole genome shotgun (WGS) entry which is preliminary data.</text>
</comment>
<accession>A0A5J9WU58</accession>
<feature type="region of interest" description="Disordered" evidence="1">
    <location>
        <begin position="43"/>
        <end position="97"/>
    </location>
</feature>
<evidence type="ECO:0000256" key="1">
    <source>
        <dbReference type="SAM" id="MobiDB-lite"/>
    </source>
</evidence>
<feature type="compositionally biased region" description="Basic and acidic residues" evidence="1">
    <location>
        <begin position="52"/>
        <end position="65"/>
    </location>
</feature>
<sequence length="97" mass="10721">MCALGGAWFCSSSRTIQPLFSCTKCVTSFVFLLNLIYGRRPRRGATSAGWGVEERRRKADQRDLGDPGAWTSGGAQQLRPRAKSELDDVHGFGQIKM</sequence>
<feature type="non-terminal residue" evidence="3">
    <location>
        <position position="1"/>
    </location>
</feature>